<comment type="subcellular location">
    <subcellularLocation>
        <location evidence="1">Cell membrane</location>
        <topology evidence="1">Multi-pass membrane protein</topology>
    </subcellularLocation>
</comment>
<keyword evidence="4 6" id="KW-1133">Transmembrane helix</keyword>
<gene>
    <name evidence="8" type="ORF">Gilli_0995</name>
</gene>
<dbReference type="STRING" id="865937.Gilli_0995"/>
<keyword evidence="5 6" id="KW-0472">Membrane</keyword>
<name>H2BUM5_GILLR</name>
<organism evidence="8 9">
    <name type="scientific">Gillisia limnaea (strain DSM 15749 / LMG 21470 / R-8282)</name>
    <dbReference type="NCBI Taxonomy" id="865937"/>
    <lineage>
        <taxon>Bacteria</taxon>
        <taxon>Pseudomonadati</taxon>
        <taxon>Bacteroidota</taxon>
        <taxon>Flavobacteriia</taxon>
        <taxon>Flavobacteriales</taxon>
        <taxon>Flavobacteriaceae</taxon>
        <taxon>Gillisia</taxon>
    </lineage>
</organism>
<evidence type="ECO:0000313" key="8">
    <source>
        <dbReference type="EMBL" id="EHQ01680.1"/>
    </source>
</evidence>
<sequence>MLLAVSNYLLQSFYLALLILPILAIIHMLQYEFNPRNRIIWILIIIFLPFFGAILYFILNKKYRRENP</sequence>
<feature type="transmembrane region" description="Helical" evidence="6">
    <location>
        <begin position="39"/>
        <end position="59"/>
    </location>
</feature>
<evidence type="ECO:0000256" key="4">
    <source>
        <dbReference type="ARBA" id="ARBA00022989"/>
    </source>
</evidence>
<keyword evidence="9" id="KW-1185">Reference proteome</keyword>
<protein>
    <recommendedName>
        <fullName evidence="7">Cardiolipin synthase N-terminal domain-containing protein</fullName>
    </recommendedName>
</protein>
<evidence type="ECO:0000256" key="1">
    <source>
        <dbReference type="ARBA" id="ARBA00004651"/>
    </source>
</evidence>
<dbReference type="InterPro" id="IPR027379">
    <property type="entry name" value="CLS_N"/>
</dbReference>
<dbReference type="EMBL" id="JH594606">
    <property type="protein sequence ID" value="EHQ01680.1"/>
    <property type="molecule type" value="Genomic_DNA"/>
</dbReference>
<dbReference type="AlphaFoldDB" id="H2BUM5"/>
<keyword evidence="3 6" id="KW-0812">Transmembrane</keyword>
<accession>H2BUM5</accession>
<dbReference type="Proteomes" id="UP000003844">
    <property type="component" value="Unassembled WGS sequence"/>
</dbReference>
<evidence type="ECO:0000259" key="7">
    <source>
        <dbReference type="Pfam" id="PF13396"/>
    </source>
</evidence>
<evidence type="ECO:0000256" key="5">
    <source>
        <dbReference type="ARBA" id="ARBA00023136"/>
    </source>
</evidence>
<dbReference type="HOGENOM" id="CLU_176001_5_1_10"/>
<evidence type="ECO:0000256" key="6">
    <source>
        <dbReference type="SAM" id="Phobius"/>
    </source>
</evidence>
<dbReference type="Pfam" id="PF13396">
    <property type="entry name" value="PLDc_N"/>
    <property type="match status" value="1"/>
</dbReference>
<proteinExistence type="predicted"/>
<reference evidence="9" key="1">
    <citation type="journal article" date="2012" name="Stand. Genomic Sci.">
        <title>Genome sequence of the Antarctic rhodopsins-containing flavobacterium Gillisia limnaea type strain (R-8282(T)).</title>
        <authorList>
            <person name="Riedel T."/>
            <person name="Held B."/>
            <person name="Nolan M."/>
            <person name="Lucas S."/>
            <person name="Lapidus A."/>
            <person name="Tice H."/>
            <person name="Del Rio T.G."/>
            <person name="Cheng J.F."/>
            <person name="Han C."/>
            <person name="Tapia R."/>
            <person name="Goodwin L.A."/>
            <person name="Pitluck S."/>
            <person name="Liolios K."/>
            <person name="Mavromatis K."/>
            <person name="Pagani I."/>
            <person name="Ivanova N."/>
            <person name="Mikhailova N."/>
            <person name="Pati A."/>
            <person name="Chen A."/>
            <person name="Palaniappan K."/>
            <person name="Land M."/>
            <person name="Rohde M."/>
            <person name="Tindall B.J."/>
            <person name="Detter J.C."/>
            <person name="Goker M."/>
            <person name="Bristow J."/>
            <person name="Eisen J.A."/>
            <person name="Markowitz V."/>
            <person name="Hugenholtz P."/>
            <person name="Kyrpides N.C."/>
            <person name="Klenk H.P."/>
            <person name="Woyke T."/>
        </authorList>
    </citation>
    <scope>NUCLEOTIDE SEQUENCE [LARGE SCALE GENOMIC DNA]</scope>
    <source>
        <strain evidence="9">DSM 15749 / LMG 21470 / R-8282</strain>
    </source>
</reference>
<evidence type="ECO:0000313" key="9">
    <source>
        <dbReference type="Proteomes" id="UP000003844"/>
    </source>
</evidence>
<feature type="domain" description="Cardiolipin synthase N-terminal" evidence="7">
    <location>
        <begin position="19"/>
        <end position="59"/>
    </location>
</feature>
<dbReference type="RefSeq" id="WP_006988002.1">
    <property type="nucleotide sequence ID" value="NZ_JH594606.1"/>
</dbReference>
<evidence type="ECO:0000256" key="3">
    <source>
        <dbReference type="ARBA" id="ARBA00022692"/>
    </source>
</evidence>
<evidence type="ECO:0000256" key="2">
    <source>
        <dbReference type="ARBA" id="ARBA00022475"/>
    </source>
</evidence>
<keyword evidence="2" id="KW-1003">Cell membrane</keyword>
<feature type="transmembrane region" description="Helical" evidence="6">
    <location>
        <begin position="12"/>
        <end position="33"/>
    </location>
</feature>
<dbReference type="GO" id="GO:0005886">
    <property type="term" value="C:plasma membrane"/>
    <property type="evidence" value="ECO:0007669"/>
    <property type="project" value="UniProtKB-SubCell"/>
</dbReference>